<dbReference type="InterPro" id="IPR022385">
    <property type="entry name" value="Rhs_assc_core"/>
</dbReference>
<dbReference type="PANTHER" id="PTHR32305">
    <property type="match status" value="1"/>
</dbReference>
<proteinExistence type="predicted"/>
<reference evidence="2" key="1">
    <citation type="submission" date="2018-05" db="EMBL/GenBank/DDBJ databases">
        <title>Complete genome sequnece of Akkermansia muciniphila EB-AMDK-40.</title>
        <authorList>
            <person name="Nam Y.-D."/>
            <person name="Chung W.-H."/>
            <person name="Park Y.S."/>
            <person name="Kang J."/>
        </authorList>
    </citation>
    <scope>NUCLEOTIDE SEQUENCE</scope>
    <source>
        <strain evidence="2">EB-AMDK-40</strain>
    </source>
</reference>
<dbReference type="EMBL" id="CP029701">
    <property type="protein sequence ID" value="QHV61894.1"/>
    <property type="molecule type" value="Genomic_DNA"/>
</dbReference>
<dbReference type="NCBIfam" id="TIGR01643">
    <property type="entry name" value="YD_repeat_2x"/>
    <property type="match status" value="2"/>
</dbReference>
<evidence type="ECO:0000256" key="1">
    <source>
        <dbReference type="SAM" id="MobiDB-lite"/>
    </source>
</evidence>
<dbReference type="PANTHER" id="PTHR32305:SF15">
    <property type="entry name" value="PROTEIN RHSA-RELATED"/>
    <property type="match status" value="1"/>
</dbReference>
<organism evidence="2 3">
    <name type="scientific">Akkermansia massiliensis</name>
    <dbReference type="NCBI Taxonomy" id="2927224"/>
    <lineage>
        <taxon>Bacteria</taxon>
        <taxon>Pseudomonadati</taxon>
        <taxon>Verrucomicrobiota</taxon>
        <taxon>Verrucomicrobiia</taxon>
        <taxon>Verrucomicrobiales</taxon>
        <taxon>Akkermansiaceae</taxon>
        <taxon>Akkermansia</taxon>
    </lineage>
</organism>
<evidence type="ECO:0000313" key="3">
    <source>
        <dbReference type="Proteomes" id="UP000642553"/>
    </source>
</evidence>
<protein>
    <submittedName>
        <fullName evidence="2">Sugar-binding protein</fullName>
    </submittedName>
</protein>
<dbReference type="RefSeq" id="WP_102721390.1">
    <property type="nucleotide sequence ID" value="NZ_CP029701.1"/>
</dbReference>
<name>A0AAE6T8H1_9BACT</name>
<evidence type="ECO:0000313" key="2">
    <source>
        <dbReference type="EMBL" id="QHV61894.1"/>
    </source>
</evidence>
<dbReference type="InterPro" id="IPR006530">
    <property type="entry name" value="YD"/>
</dbReference>
<dbReference type="Proteomes" id="UP000642553">
    <property type="component" value="Chromosome"/>
</dbReference>
<sequence>MKTNNSMNIQNGVSSVPVYQRWYSSPKMVQAARGRAMVLNEEPEPEPKPWHVIWDFSSSGSYYKGGPSDSGDHMETVDFSFTVPSAPVPEPTTENPVPEPPEPLEATCNMTLTVDDWGKMSVGEQTIDMTSGGEGPQGGHAKWSKESGEFTLKSGEYTLHVEQSNIDYDPKEKNLSICDYDFKAYIDKEGPATAGGKKKPTCDCCNFDGQGGGCPPPPAGRSRSLASVFGNTSSGGENAQAISDASLMYWGADFGHFRGLGGIPTGSIELLATDSTDGLNHPHALCYDSMLASFLDIPEVGIVAGGTFDIVTGTERVCVQCGVDRKTLTIVGEFTSSGNRAFFTTVDGVLCVQWMKADKSVAVYNARTGALVSYTTRWGNIYTAEQIGAYLRVNRDSAGDLLQVWNLWDGLLNIEAVTADGYTIALYTPSQITGQDEQGLYTVMGEPFKKFVMAGDAATGHFSVTEQTPGRLDFKTEWWLNGKAWNMAQGTDAEAIVTRRTRTELEKDTWQLVTAVSRGEDGAAASHVCEVYQTTAYGDLLLTKVDGYGSDLAQTTTYEYDYYGRKKKETRPDGGVWEWSYDMLGRLTLERQPWCGGKSQDTTYRYVTGDGDSEVSSDVAEERRLMRDGSNNPIELWKKTYTYSQADHVRRVEIRTTALETETVQLEVQETWLGSAPNSYAQGRTKMTQAVNGVQTHYEYAATTQHGAAYTETQETRVNGEVVPGLSVRKVSFITPQGNTVREESHVLLSDNTWTLTDSADYEFDTMNRWTKRTRGNGRVSEQESICDGRILWEKDEDGVRTDYGYDSARLLVETIRSATATTPETIVSYTKDALDRATVTRTDTGAMSVATETAYDLLGRITCETDSLGRITTHSYSANGLTETVTTPMGGTLITQRHADGTILRQHGTGQQDLKFETDMASDGLRVTTTVLNGTARVVRGRVITDGFGQQIRVATVHTRNGSNYRHLTYNAKGQLVRDQLETLAPTLYEYDSFGNKTKETVALSDELTTLNSRVMEYAYTREQREEGVYGLVTTTEYAAEGTPIIRKEATLVSSLNPVLESKVVTTDARGHDSADWTEYGEPAARVRKVTQPGVSDVAVIHTVDGFTTTVTDYAGISTSQSRSYTAQGMTMAYTDSRGNTTTEVYDTALRLLSVTDAAENSTSYAYGQPLDQPTCITDAMGKTACYAYDARGRKEAEWGTAIQPAVFSYNDADQITGLTTFRGSSEAITTDPRERTDGDMTAWTYNAATGLPTRKTYADETHEDTSYDTLNRVSTFTNGRGNVMTRSYDALTGLLTGETYGDGTPSITAVYNHLGQLTGITDASGTRSFTYNQYGEMEGESTLGLVESSLAAVKDAYGRASGYSLQYGGSTVLQTGWGYDSAGRPSTVSLNAVATPFTYGYNAANGLLETLNYPNTLKRWYTLEEKRDLVVKMDYLRPGSQNYPAKVDYTYDALGRPATKKDYFNTPTPDLVHTYTYNDRSEVISDSLGSGRSYSYHYDNMGNRTTSLEHGNMVIYVTNPLNQYTSVRPHVIINSIPDAAPASLPGEFFPEYDADGNQTLVKTATGIWTVAYNAQNQATAFTKDTKRIECVYDYLNRRVEKTVYDGDTLVSRKRFIYLGYLQVAELDATNETETASPILRKTYLWDPVESVATRILAMSVFDEAGVYQEDLYYTHDLLKNTTALFGIQGGRRALYEYSPYGDIIKMEGNAAEINPFRFSSEYLDDDLGLVYYNYRYYNVVDGRWINRDPMAENAGFNLYCFVSNKLSIDYLGLIELDNVLKQLKERLEKKARAEAQQRCIAFCKKHAPKGTPDEVCTQIGKDLEKKLEEIAMMIAKKAEDSLGKTTSKTGGTDKGKGGGDGSGDQGTKISFTGTFTHPIGNSGWGGSATGTVNIGSNGITTGGNVSPVQGAIPSVGFGASASGSFGSRGGSWRVGGNVNIPTNGGHVGYTFFGGISITF</sequence>
<dbReference type="Gene3D" id="2.180.10.10">
    <property type="entry name" value="RHS repeat-associated core"/>
    <property type="match status" value="4"/>
</dbReference>
<dbReference type="NCBIfam" id="TIGR03696">
    <property type="entry name" value="Rhs_assc_core"/>
    <property type="match status" value="1"/>
</dbReference>
<dbReference type="InterPro" id="IPR050708">
    <property type="entry name" value="T6SS_VgrG/RHS"/>
</dbReference>
<accession>A0AAE6T8H1</accession>
<gene>
    <name evidence="2" type="ORF">DMI76_00215</name>
</gene>
<feature type="region of interest" description="Disordered" evidence="1">
    <location>
        <begin position="1843"/>
        <end position="1870"/>
    </location>
</feature>
<feature type="region of interest" description="Disordered" evidence="1">
    <location>
        <begin position="82"/>
        <end position="102"/>
    </location>
</feature>